<comment type="caution">
    <text evidence="2">The sequence shown here is derived from an EMBL/GenBank/DDBJ whole genome shotgun (WGS) entry which is preliminary data.</text>
</comment>
<dbReference type="AlphaFoldDB" id="X0VZ50"/>
<reference evidence="2" key="1">
    <citation type="journal article" date="2014" name="Front. Microbiol.">
        <title>High frequency of phylogenetically diverse reductive dehalogenase-homologous genes in deep subseafloor sedimentary metagenomes.</title>
        <authorList>
            <person name="Kawai M."/>
            <person name="Futagami T."/>
            <person name="Toyoda A."/>
            <person name="Takaki Y."/>
            <person name="Nishi S."/>
            <person name="Hori S."/>
            <person name="Arai W."/>
            <person name="Tsubouchi T."/>
            <person name="Morono Y."/>
            <person name="Uchiyama I."/>
            <person name="Ito T."/>
            <person name="Fujiyama A."/>
            <person name="Inagaki F."/>
            <person name="Takami H."/>
        </authorList>
    </citation>
    <scope>NUCLEOTIDE SEQUENCE</scope>
    <source>
        <strain evidence="2">Expedition CK06-06</strain>
    </source>
</reference>
<evidence type="ECO:0000313" key="2">
    <source>
        <dbReference type="EMBL" id="GAG23749.1"/>
    </source>
</evidence>
<gene>
    <name evidence="2" type="ORF">S01H1_58961</name>
</gene>
<feature type="transmembrane region" description="Helical" evidence="1">
    <location>
        <begin position="20"/>
        <end position="38"/>
    </location>
</feature>
<keyword evidence="1" id="KW-0812">Transmembrane</keyword>
<keyword evidence="1" id="KW-0472">Membrane</keyword>
<evidence type="ECO:0000256" key="1">
    <source>
        <dbReference type="SAM" id="Phobius"/>
    </source>
</evidence>
<sequence length="224" mass="26156">MEGLVTSYNAISEFIIENSLYLAIGFGVILLGFISYLARKQLKQIGNWLKKTIQNLVILAKEIKRKIKKRKIKKAKINLVKKRIKRVKVSQERIKKMKIPKKKIKLPKVKIKPALIKFSKWVSKYKIPVIIVFLIFISGLLIYYFKIYEIVAGWFIALAQWISSIPWNNILPYIYYGVGALIGLAILIILVISFKKKIKKIKIPKRKVNKIKSMFIKLGRWIIK</sequence>
<accession>X0VZ50</accession>
<proteinExistence type="predicted"/>
<feature type="transmembrane region" description="Helical" evidence="1">
    <location>
        <begin position="173"/>
        <end position="194"/>
    </location>
</feature>
<feature type="non-terminal residue" evidence="2">
    <location>
        <position position="224"/>
    </location>
</feature>
<feature type="transmembrane region" description="Helical" evidence="1">
    <location>
        <begin position="127"/>
        <end position="145"/>
    </location>
</feature>
<protein>
    <submittedName>
        <fullName evidence="2">Uncharacterized protein</fullName>
    </submittedName>
</protein>
<keyword evidence="1" id="KW-1133">Transmembrane helix</keyword>
<name>X0VZ50_9ZZZZ</name>
<dbReference type="EMBL" id="BARS01038537">
    <property type="protein sequence ID" value="GAG23749.1"/>
    <property type="molecule type" value="Genomic_DNA"/>
</dbReference>
<organism evidence="2">
    <name type="scientific">marine sediment metagenome</name>
    <dbReference type="NCBI Taxonomy" id="412755"/>
    <lineage>
        <taxon>unclassified sequences</taxon>
        <taxon>metagenomes</taxon>
        <taxon>ecological metagenomes</taxon>
    </lineage>
</organism>